<dbReference type="Proteomes" id="UP000028582">
    <property type="component" value="Unassembled WGS sequence"/>
</dbReference>
<sequence>MAPTASISMYMAVRTKREFAYKTFTEANIMLPTLQQLLPPSGMPSKYSIVIHTFSEKRSM</sequence>
<protein>
    <submittedName>
        <fullName evidence="1">Uncharacterized protein</fullName>
    </submittedName>
</protein>
<dbReference type="EMBL" id="ANJA01003388">
    <property type="protein sequence ID" value="ETO63859.1"/>
    <property type="molecule type" value="Genomic_DNA"/>
</dbReference>
<dbReference type="AlphaFoldDB" id="A0A080ZB48"/>
<reference evidence="1 2" key="1">
    <citation type="submission" date="2013-11" db="EMBL/GenBank/DDBJ databases">
        <title>The Genome Sequence of Phytophthora parasitica P1976.</title>
        <authorList>
            <consortium name="The Broad Institute Genomics Platform"/>
            <person name="Russ C."/>
            <person name="Tyler B."/>
            <person name="Panabieres F."/>
            <person name="Shan W."/>
            <person name="Tripathy S."/>
            <person name="Grunwald N."/>
            <person name="Machado M."/>
            <person name="Johnson C.S."/>
            <person name="Walker B."/>
            <person name="Young S."/>
            <person name="Zeng Q."/>
            <person name="Gargeya S."/>
            <person name="Fitzgerald M."/>
            <person name="Haas B."/>
            <person name="Abouelleil A."/>
            <person name="Allen A.W."/>
            <person name="Alvarado L."/>
            <person name="Arachchi H.M."/>
            <person name="Berlin A.M."/>
            <person name="Chapman S.B."/>
            <person name="Gainer-Dewar J."/>
            <person name="Goldberg J."/>
            <person name="Griggs A."/>
            <person name="Gujja S."/>
            <person name="Hansen M."/>
            <person name="Howarth C."/>
            <person name="Imamovic A."/>
            <person name="Ireland A."/>
            <person name="Larimer J."/>
            <person name="McCowan C."/>
            <person name="Murphy C."/>
            <person name="Pearson M."/>
            <person name="Poon T.W."/>
            <person name="Priest M."/>
            <person name="Roberts A."/>
            <person name="Saif S."/>
            <person name="Shea T."/>
            <person name="Sisk P."/>
            <person name="Sykes S."/>
            <person name="Wortman J."/>
            <person name="Nusbaum C."/>
            <person name="Birren B."/>
        </authorList>
    </citation>
    <scope>NUCLEOTIDE SEQUENCE [LARGE SCALE GENOMIC DNA]</scope>
    <source>
        <strain evidence="1 2">P1976</strain>
    </source>
</reference>
<gene>
    <name evidence="1" type="ORF">F444_18513</name>
</gene>
<name>A0A080ZB48_PHYNI</name>
<evidence type="ECO:0000313" key="2">
    <source>
        <dbReference type="Proteomes" id="UP000028582"/>
    </source>
</evidence>
<comment type="caution">
    <text evidence="1">The sequence shown here is derived from an EMBL/GenBank/DDBJ whole genome shotgun (WGS) entry which is preliminary data.</text>
</comment>
<evidence type="ECO:0000313" key="1">
    <source>
        <dbReference type="EMBL" id="ETO63859.1"/>
    </source>
</evidence>
<proteinExistence type="predicted"/>
<accession>A0A080ZB48</accession>
<organism evidence="1 2">
    <name type="scientific">Phytophthora nicotianae P1976</name>
    <dbReference type="NCBI Taxonomy" id="1317066"/>
    <lineage>
        <taxon>Eukaryota</taxon>
        <taxon>Sar</taxon>
        <taxon>Stramenopiles</taxon>
        <taxon>Oomycota</taxon>
        <taxon>Peronosporomycetes</taxon>
        <taxon>Peronosporales</taxon>
        <taxon>Peronosporaceae</taxon>
        <taxon>Phytophthora</taxon>
    </lineage>
</organism>